<feature type="compositionally biased region" description="Gly residues" evidence="1">
    <location>
        <begin position="153"/>
        <end position="162"/>
    </location>
</feature>
<organism evidence="2 3">
    <name type="scientific">Petrolisthes manimaculis</name>
    <dbReference type="NCBI Taxonomy" id="1843537"/>
    <lineage>
        <taxon>Eukaryota</taxon>
        <taxon>Metazoa</taxon>
        <taxon>Ecdysozoa</taxon>
        <taxon>Arthropoda</taxon>
        <taxon>Crustacea</taxon>
        <taxon>Multicrustacea</taxon>
        <taxon>Malacostraca</taxon>
        <taxon>Eumalacostraca</taxon>
        <taxon>Eucarida</taxon>
        <taxon>Decapoda</taxon>
        <taxon>Pleocyemata</taxon>
        <taxon>Anomura</taxon>
        <taxon>Galatheoidea</taxon>
        <taxon>Porcellanidae</taxon>
        <taxon>Petrolisthes</taxon>
    </lineage>
</organism>
<feature type="compositionally biased region" description="Gly residues" evidence="1">
    <location>
        <begin position="104"/>
        <end position="122"/>
    </location>
</feature>
<feature type="region of interest" description="Disordered" evidence="1">
    <location>
        <begin position="136"/>
        <end position="162"/>
    </location>
</feature>
<evidence type="ECO:0000313" key="2">
    <source>
        <dbReference type="EMBL" id="KAK4308060.1"/>
    </source>
</evidence>
<protein>
    <submittedName>
        <fullName evidence="2">Uncharacterized protein</fullName>
    </submittedName>
</protein>
<name>A0AAE1U6L6_9EUCA</name>
<dbReference type="EMBL" id="JAWZYT010001932">
    <property type="protein sequence ID" value="KAK4308060.1"/>
    <property type="molecule type" value="Genomic_DNA"/>
</dbReference>
<reference evidence="2" key="1">
    <citation type="submission" date="2023-11" db="EMBL/GenBank/DDBJ databases">
        <title>Genome assemblies of two species of porcelain crab, Petrolisthes cinctipes and Petrolisthes manimaculis (Anomura: Porcellanidae).</title>
        <authorList>
            <person name="Angst P."/>
        </authorList>
    </citation>
    <scope>NUCLEOTIDE SEQUENCE</scope>
    <source>
        <strain evidence="2">PB745_02</strain>
        <tissue evidence="2">Gill</tissue>
    </source>
</reference>
<accession>A0AAE1U6L6</accession>
<dbReference type="Proteomes" id="UP001292094">
    <property type="component" value="Unassembled WGS sequence"/>
</dbReference>
<proteinExistence type="predicted"/>
<dbReference type="AlphaFoldDB" id="A0AAE1U6L6"/>
<feature type="region of interest" description="Disordered" evidence="1">
    <location>
        <begin position="42"/>
        <end position="122"/>
    </location>
</feature>
<evidence type="ECO:0000256" key="1">
    <source>
        <dbReference type="SAM" id="MobiDB-lite"/>
    </source>
</evidence>
<gene>
    <name evidence="2" type="ORF">Pmani_020219</name>
</gene>
<keyword evidence="3" id="KW-1185">Reference proteome</keyword>
<evidence type="ECO:0000313" key="3">
    <source>
        <dbReference type="Proteomes" id="UP001292094"/>
    </source>
</evidence>
<feature type="compositionally biased region" description="Basic and acidic residues" evidence="1">
    <location>
        <begin position="60"/>
        <end position="73"/>
    </location>
</feature>
<comment type="caution">
    <text evidence="2">The sequence shown here is derived from an EMBL/GenBank/DDBJ whole genome shotgun (WGS) entry which is preliminary data.</text>
</comment>
<sequence>MSVPFPLLRRRTSSHGETERKAFLYDDIEGEEGFRRRVVSFTSPETRDNNNTTTINRTRGHSEHRNGDHEHRYGGPKGGILQRSHGINSSGEDIPDGVTRSKKGGSGGEDVPDGGGGGGIGGFRRRLKSLSFGISLSPGTSSHDLRHVPETIVGGGSSAGSAGGGGIVNSMVRRSLLQAVWPLSVSLENIEGHYHPLQQHR</sequence>